<evidence type="ECO:0008006" key="6">
    <source>
        <dbReference type="Google" id="ProtNLM"/>
    </source>
</evidence>
<accession>A0A267E643</accession>
<organism evidence="4 5">
    <name type="scientific">Macrostomum lignano</name>
    <dbReference type="NCBI Taxonomy" id="282301"/>
    <lineage>
        <taxon>Eukaryota</taxon>
        <taxon>Metazoa</taxon>
        <taxon>Spiralia</taxon>
        <taxon>Lophotrochozoa</taxon>
        <taxon>Platyhelminthes</taxon>
        <taxon>Rhabditophora</taxon>
        <taxon>Macrostomorpha</taxon>
        <taxon>Macrostomida</taxon>
        <taxon>Macrostomidae</taxon>
        <taxon>Macrostomum</taxon>
    </lineage>
</organism>
<evidence type="ECO:0000313" key="5">
    <source>
        <dbReference type="Proteomes" id="UP000215902"/>
    </source>
</evidence>
<gene>
    <name evidence="4" type="ORF">BOX15_Mlig030970g1</name>
</gene>
<protein>
    <recommendedName>
        <fullName evidence="6">C-type lectin domain-containing protein</fullName>
    </recommendedName>
</protein>
<reference evidence="4 5" key="1">
    <citation type="submission" date="2017-06" db="EMBL/GenBank/DDBJ databases">
        <title>A platform for efficient transgenesis in Macrostomum lignano, a flatworm model organism for stem cell research.</title>
        <authorList>
            <person name="Berezikov E."/>
        </authorList>
    </citation>
    <scope>NUCLEOTIDE SEQUENCE [LARGE SCALE GENOMIC DNA]</scope>
    <source>
        <strain evidence="4">DV1</strain>
        <tissue evidence="4">Whole organism</tissue>
    </source>
</reference>
<keyword evidence="5" id="KW-1185">Reference proteome</keyword>
<dbReference type="InterPro" id="IPR016187">
    <property type="entry name" value="CTDL_fold"/>
</dbReference>
<keyword evidence="2" id="KW-1133">Transmembrane helix</keyword>
<feature type="signal peptide" evidence="3">
    <location>
        <begin position="1"/>
        <end position="27"/>
    </location>
</feature>
<dbReference type="AlphaFoldDB" id="A0A267E643"/>
<proteinExistence type="predicted"/>
<evidence type="ECO:0000256" key="2">
    <source>
        <dbReference type="SAM" id="Phobius"/>
    </source>
</evidence>
<evidence type="ECO:0000256" key="3">
    <source>
        <dbReference type="SAM" id="SignalP"/>
    </source>
</evidence>
<evidence type="ECO:0000256" key="1">
    <source>
        <dbReference type="SAM" id="MobiDB-lite"/>
    </source>
</evidence>
<feature type="non-terminal residue" evidence="4">
    <location>
        <position position="1"/>
    </location>
</feature>
<comment type="caution">
    <text evidence="4">The sequence shown here is derived from an EMBL/GenBank/DDBJ whole genome shotgun (WGS) entry which is preliminary data.</text>
</comment>
<dbReference type="SUPFAM" id="SSF56436">
    <property type="entry name" value="C-type lectin-like"/>
    <property type="match status" value="1"/>
</dbReference>
<evidence type="ECO:0000313" key="4">
    <source>
        <dbReference type="EMBL" id="PAA57043.1"/>
    </source>
</evidence>
<keyword evidence="2" id="KW-0472">Membrane</keyword>
<feature type="region of interest" description="Disordered" evidence="1">
    <location>
        <begin position="399"/>
        <end position="421"/>
    </location>
</feature>
<dbReference type="Proteomes" id="UP000215902">
    <property type="component" value="Unassembled WGS sequence"/>
</dbReference>
<feature type="transmembrane region" description="Helical" evidence="2">
    <location>
        <begin position="365"/>
        <end position="386"/>
    </location>
</feature>
<name>A0A267E643_9PLAT</name>
<keyword evidence="3" id="KW-0732">Signal</keyword>
<sequence length="450" mass="50035">SAMMPKTAGSVAACLLLLTATCGSVHSYTTNSSSRVSTAVAKHYCSRESKIVEISPRDAIIEIATRYNDSNESLPSNTNCKFVIRGWTHSRYLITVVEADLANDAAYLEVTDSNRTLLHDVNLHFSRRLAVSRGGSISVNFSMGWHSRRTGSGGGGYRIRLERFFSHQCPPNWTQAVWTENQSFCISPSSADFLGLGANAVAGYVTAQYICNRLRANLLMPPKSQRKSQLEYLQKKLDYKDLVWIGLMSNSSAAPGKNLYWLDNSQEQPQKDPDFLTCRSGYTWSSGSACQLGELFGLLRPTPSAYLLLERPNEQHYFACSAPLGGTDDFYPVWLEQSLFNVQGDQNSQLPVSEYRKFFNENFNIIMPALMLGVVAMALVGLVMIYRLKFHSGIPTDKKLRAGQHPADEAQQPLINNGYPGNGDIEESREEYFDANPSTHNAVDAHNILQ</sequence>
<dbReference type="EMBL" id="NIVC01002541">
    <property type="protein sequence ID" value="PAA57043.1"/>
    <property type="molecule type" value="Genomic_DNA"/>
</dbReference>
<keyword evidence="2" id="KW-0812">Transmembrane</keyword>
<feature type="chain" id="PRO_5012808743" description="C-type lectin domain-containing protein" evidence="3">
    <location>
        <begin position="28"/>
        <end position="450"/>
    </location>
</feature>